<feature type="domain" description="Reverse transcriptase" evidence="8">
    <location>
        <begin position="940"/>
        <end position="1074"/>
    </location>
</feature>
<evidence type="ECO:0000256" key="7">
    <source>
        <dbReference type="SAM" id="MobiDB-lite"/>
    </source>
</evidence>
<dbReference type="SUPFAM" id="SSF56672">
    <property type="entry name" value="DNA/RNA polymerases"/>
    <property type="match status" value="1"/>
</dbReference>
<dbReference type="CDD" id="cd01650">
    <property type="entry name" value="RT_nLTR_like"/>
    <property type="match status" value="1"/>
</dbReference>
<keyword evidence="5" id="KW-0333">Golgi apparatus</keyword>
<evidence type="ECO:0000256" key="1">
    <source>
        <dbReference type="ARBA" id="ARBA00004601"/>
    </source>
</evidence>
<evidence type="ECO:0000313" key="9">
    <source>
        <dbReference type="EMBL" id="WMV15453.1"/>
    </source>
</evidence>
<feature type="region of interest" description="Disordered" evidence="7">
    <location>
        <begin position="1"/>
        <end position="42"/>
    </location>
</feature>
<evidence type="ECO:0000256" key="6">
    <source>
        <dbReference type="ARBA" id="ARBA00023054"/>
    </source>
</evidence>
<keyword evidence="6" id="KW-0175">Coiled coil</keyword>
<dbReference type="AlphaFoldDB" id="A0AAF0Q306"/>
<dbReference type="InterPro" id="IPR043502">
    <property type="entry name" value="DNA/RNA_pol_sf"/>
</dbReference>
<accession>A0AAF0Q306</accession>
<comment type="subcellular location">
    <subcellularLocation>
        <location evidence="1">Golgi apparatus</location>
        <location evidence="1">trans-Golgi network</location>
    </subcellularLocation>
</comment>
<keyword evidence="3" id="KW-0813">Transport</keyword>
<dbReference type="SUPFAM" id="SSF56219">
    <property type="entry name" value="DNase I-like"/>
    <property type="match status" value="1"/>
</dbReference>
<sequence>MDSQPSRSSGRFESSPSTINNTPFLTKSISDASSSSPHSQSLASILNNPHAGKSDGFWWWSTSSSIPTPDFLPLSTLPKPGSETRVPDFQSYLSSISDPYARFHDIQQHARFESLEDQDDQNALVACLKEVPALYFKEDFELEDGATFKAACPFRTTAENLVTQEKLSQYLDVVELHLVREISLRSNSFFEAQGQLEDLNSKIVVGCDRIRELKETIKLLDDNLVGSARKVQELNVQRSELISHQDKLNLILYVNQALSTLKLVVASADCAGALDVIDDLQHLLDGDELAGLHCFRHVRDQLAASIDSINSILSAEFMRISIHGAGNVDALSTSKFKVQTTISMNGEGHEVKLDEEDTYNLRDRLLPFVIGLLRTAKLPAVLRIYRDTLTADMKTAIKMAVEELLRVLGAQPMDSDFVAGERAVDADGGSSSLASRLRSLSPECFVHLLKAVFLIVQCHIIFFETGSFSLLSTARDVDGFKLWYSGGSRDRNGVGILVDGDLREQVVEVRRINDRLMLIKLVVGGCTLSVISAYAPQVGLGEEAKRLFYEGLDEVVRGIPITEKIVIGGYFNGHIGATSNGFDDVHGGFGFGERNGGGTSLLDFAKAFELVIANSCFPKKENHMVTFRSSVAKTQIDYLLLRKGDRGLFKDCKVIPSENLTTQHKLLVMDLVIKRDRRKKIVFDQPRIKWGGLTPDLSREMGEKLSGMGAWSGSGDADTMWNKAASCIREVASKVLGVARGKFGGHKGDRWWNGEVQGKVEAKKAAYTKLVECVDEEEKRSLKKVYKTTKTEAKLAVTKAKTATFERLYVELGDKGGEKKLYRLAKAKERKARDLDQVKCIKDEEGKVLVDEASIKQRWRRYFHKLLNEKRGGDIVLGDLPHSESLRDFGYCRCFRIEEVIRAISRMSRGRATGPDEIPVDFWKSTDKAGIEWLTGLFNVIFKTTKMPDEWGWSTMVPLYKNKGDIQNCNNYRGIKLLSHTMKIWERVVEMRVRRGVSISENQFGFMPGRSTTEAIHLMRRLVEKYRERNRDLHMVFIDLEKAYDKVPRNVLWRCLEAKGVPMIYIRAIKDMYG</sequence>
<dbReference type="GO" id="GO:0015031">
    <property type="term" value="P:protein transport"/>
    <property type="evidence" value="ECO:0007669"/>
    <property type="project" value="UniProtKB-KW"/>
</dbReference>
<gene>
    <name evidence="9" type="ORF">MTR67_008838</name>
</gene>
<evidence type="ECO:0000256" key="2">
    <source>
        <dbReference type="ARBA" id="ARBA00009150"/>
    </source>
</evidence>
<evidence type="ECO:0000256" key="5">
    <source>
        <dbReference type="ARBA" id="ARBA00023034"/>
    </source>
</evidence>
<dbReference type="PROSITE" id="PS50878">
    <property type="entry name" value="RT_POL"/>
    <property type="match status" value="1"/>
</dbReference>
<evidence type="ECO:0000313" key="10">
    <source>
        <dbReference type="Proteomes" id="UP001234989"/>
    </source>
</evidence>
<dbReference type="PANTHER" id="PTHR12965">
    <property type="entry name" value="VACUOLAR PROTEIN SORTING 54"/>
    <property type="match status" value="1"/>
</dbReference>
<comment type="similarity">
    <text evidence="2">Belongs to the VPS54 family.</text>
</comment>
<dbReference type="GO" id="GO:0042147">
    <property type="term" value="P:retrograde transport, endosome to Golgi"/>
    <property type="evidence" value="ECO:0007669"/>
    <property type="project" value="InterPro"/>
</dbReference>
<keyword evidence="4" id="KW-0653">Protein transport</keyword>
<organism evidence="9 10">
    <name type="scientific">Solanum verrucosum</name>
    <dbReference type="NCBI Taxonomy" id="315347"/>
    <lineage>
        <taxon>Eukaryota</taxon>
        <taxon>Viridiplantae</taxon>
        <taxon>Streptophyta</taxon>
        <taxon>Embryophyta</taxon>
        <taxon>Tracheophyta</taxon>
        <taxon>Spermatophyta</taxon>
        <taxon>Magnoliopsida</taxon>
        <taxon>eudicotyledons</taxon>
        <taxon>Gunneridae</taxon>
        <taxon>Pentapetalae</taxon>
        <taxon>asterids</taxon>
        <taxon>lamiids</taxon>
        <taxon>Solanales</taxon>
        <taxon>Solanaceae</taxon>
        <taxon>Solanoideae</taxon>
        <taxon>Solaneae</taxon>
        <taxon>Solanum</taxon>
    </lineage>
</organism>
<dbReference type="InterPro" id="IPR036691">
    <property type="entry name" value="Endo/exonu/phosph_ase_sf"/>
</dbReference>
<name>A0AAF0Q306_SOLVR</name>
<feature type="compositionally biased region" description="Low complexity" evidence="7">
    <location>
        <begin position="1"/>
        <end position="17"/>
    </location>
</feature>
<dbReference type="GO" id="GO:0005829">
    <property type="term" value="C:cytosol"/>
    <property type="evidence" value="ECO:0007669"/>
    <property type="project" value="GOC"/>
</dbReference>
<dbReference type="Gene3D" id="3.60.10.10">
    <property type="entry name" value="Endonuclease/exonuclease/phosphatase"/>
    <property type="match status" value="1"/>
</dbReference>
<feature type="compositionally biased region" description="Low complexity" evidence="7">
    <location>
        <begin position="28"/>
        <end position="42"/>
    </location>
</feature>
<keyword evidence="10" id="KW-1185">Reference proteome</keyword>
<evidence type="ECO:0000256" key="3">
    <source>
        <dbReference type="ARBA" id="ARBA00022448"/>
    </source>
</evidence>
<feature type="compositionally biased region" description="Polar residues" evidence="7">
    <location>
        <begin position="18"/>
        <end position="27"/>
    </location>
</feature>
<protein>
    <recommendedName>
        <fullName evidence="8">Reverse transcriptase domain-containing protein</fullName>
    </recommendedName>
</protein>
<dbReference type="EMBL" id="CP133613">
    <property type="protein sequence ID" value="WMV15453.1"/>
    <property type="molecule type" value="Genomic_DNA"/>
</dbReference>
<evidence type="ECO:0000259" key="8">
    <source>
        <dbReference type="PROSITE" id="PS50878"/>
    </source>
</evidence>
<dbReference type="Pfam" id="PF00078">
    <property type="entry name" value="RVT_1"/>
    <property type="match status" value="1"/>
</dbReference>
<evidence type="ECO:0000256" key="4">
    <source>
        <dbReference type="ARBA" id="ARBA00022927"/>
    </source>
</evidence>
<reference evidence="9" key="1">
    <citation type="submission" date="2023-08" db="EMBL/GenBank/DDBJ databases">
        <title>A de novo genome assembly of Solanum verrucosum Schlechtendal, a Mexican diploid species geographically isolated from the other diploid A-genome species in potato relatives.</title>
        <authorList>
            <person name="Hosaka K."/>
        </authorList>
    </citation>
    <scope>NUCLEOTIDE SEQUENCE</scope>
    <source>
        <tissue evidence="9">Young leaves</tissue>
    </source>
</reference>
<proteinExistence type="inferred from homology"/>
<dbReference type="PANTHER" id="PTHR12965:SF0">
    <property type="entry name" value="VACUOLAR PROTEIN SORTING-ASSOCIATED PROTEIN 54"/>
    <property type="match status" value="1"/>
</dbReference>
<dbReference type="Proteomes" id="UP001234989">
    <property type="component" value="Chromosome 2"/>
</dbReference>
<dbReference type="GO" id="GO:0000938">
    <property type="term" value="C:GARP complex"/>
    <property type="evidence" value="ECO:0007669"/>
    <property type="project" value="InterPro"/>
</dbReference>
<dbReference type="GO" id="GO:0006896">
    <property type="term" value="P:Golgi to vacuole transport"/>
    <property type="evidence" value="ECO:0007669"/>
    <property type="project" value="TreeGrafter"/>
</dbReference>
<dbReference type="InterPro" id="IPR039745">
    <property type="entry name" value="Vps54"/>
</dbReference>
<dbReference type="GO" id="GO:0019905">
    <property type="term" value="F:syntaxin binding"/>
    <property type="evidence" value="ECO:0007669"/>
    <property type="project" value="TreeGrafter"/>
</dbReference>
<dbReference type="InterPro" id="IPR000477">
    <property type="entry name" value="RT_dom"/>
</dbReference>